<keyword evidence="1" id="KW-0472">Membrane</keyword>
<evidence type="ECO:0000313" key="3">
    <source>
        <dbReference type="EMBL" id="CAP97941.1"/>
    </source>
</evidence>
<dbReference type="BioCyc" id="PCHR:PC22G06530-MONOMER"/>
<keyword evidence="2" id="KW-0732">Signal</keyword>
<dbReference type="AlphaFoldDB" id="B6HPU3"/>
<dbReference type="VEuPathDB" id="FungiDB:PCH_Pc22g06530"/>
<dbReference type="OrthoDB" id="3489571at2759"/>
<dbReference type="GeneID" id="8315232"/>
<name>B6HPU3_PENRW</name>
<proteinExistence type="predicted"/>
<dbReference type="Pfam" id="PF21087">
    <property type="entry name" value="Glyco_hydro_134"/>
    <property type="match status" value="1"/>
</dbReference>
<evidence type="ECO:0000256" key="1">
    <source>
        <dbReference type="SAM" id="Phobius"/>
    </source>
</evidence>
<feature type="signal peptide" evidence="2">
    <location>
        <begin position="1"/>
        <end position="17"/>
    </location>
</feature>
<sequence length="300" mass="33363">MKSISLIIAALAVGAFADLHTQGVCIDTPGDGVEVYNRAATEKACTAYKNRNTGSKQWDTCPDCTLLNEKDLLYYCESKGSHIGGDELNYYCKQNGAGDSVAWLMLCFWAEAICLLPGIPLTSLRLLCFVIRNVASAKWSSGSQGLLVLIKDYMTHAVFDIIGLVVYCISRRMLEEGVSSNRIIVRGDGKTGDDMNFSIMKRNWYMFRTSPSECMDETTEQAVRPTALCRCGYISSIFYNTIIASFVFVIIYLRNSVALLKKLQRLGQFLGTVPRHPGMNRHLHYSELYALDPSPSTVPV</sequence>
<feature type="chain" id="PRO_5002843728" evidence="2">
    <location>
        <begin position="18"/>
        <end position="300"/>
    </location>
</feature>
<evidence type="ECO:0000256" key="2">
    <source>
        <dbReference type="SAM" id="SignalP"/>
    </source>
</evidence>
<dbReference type="HOGENOM" id="CLU_927823_0_0_1"/>
<evidence type="ECO:0000313" key="4">
    <source>
        <dbReference type="Proteomes" id="UP000000724"/>
    </source>
</evidence>
<keyword evidence="4" id="KW-1185">Reference proteome</keyword>
<dbReference type="EMBL" id="AM920437">
    <property type="protein sequence ID" value="CAP97941.1"/>
    <property type="molecule type" value="Genomic_DNA"/>
</dbReference>
<dbReference type="Proteomes" id="UP000000724">
    <property type="component" value="Contig Pc00c22"/>
</dbReference>
<keyword evidence="1" id="KW-0812">Transmembrane</keyword>
<organism evidence="3 4">
    <name type="scientific">Penicillium rubens (strain ATCC 28089 / DSM 1075 / NRRL 1951 / Wisconsin 54-1255)</name>
    <name type="common">Penicillium chrysogenum</name>
    <dbReference type="NCBI Taxonomy" id="500485"/>
    <lineage>
        <taxon>Eukaryota</taxon>
        <taxon>Fungi</taxon>
        <taxon>Dikarya</taxon>
        <taxon>Ascomycota</taxon>
        <taxon>Pezizomycotina</taxon>
        <taxon>Eurotiomycetes</taxon>
        <taxon>Eurotiomycetidae</taxon>
        <taxon>Eurotiales</taxon>
        <taxon>Aspergillaceae</taxon>
        <taxon>Penicillium</taxon>
        <taxon>Penicillium chrysogenum species complex</taxon>
    </lineage>
</organism>
<gene>
    <name evidence="3" type="ORF">Pc22g06530</name>
    <name evidence="3" type="ORF">PCH_Pc22g06530</name>
</gene>
<dbReference type="InterPro" id="IPR049168">
    <property type="entry name" value="Glyco_hydro_134"/>
</dbReference>
<dbReference type="eggNOG" id="ENOG502SVRF">
    <property type="taxonomic scope" value="Eukaryota"/>
</dbReference>
<reference evidence="3 4" key="1">
    <citation type="journal article" date="2008" name="Nat. Biotechnol.">
        <title>Genome sequencing and analysis of the filamentous fungus Penicillium chrysogenum.</title>
        <authorList>
            <person name="van den Berg M.A."/>
            <person name="Albang R."/>
            <person name="Albermann K."/>
            <person name="Badger J.H."/>
            <person name="Daran J.-M."/>
            <person name="Driessen A.J.M."/>
            <person name="Garcia-Estrada C."/>
            <person name="Fedorova N.D."/>
            <person name="Harris D.M."/>
            <person name="Heijne W.H.M."/>
            <person name="Joardar V.S."/>
            <person name="Kiel J.A.K.W."/>
            <person name="Kovalchuk A."/>
            <person name="Martin J.F."/>
            <person name="Nierman W.C."/>
            <person name="Nijland J.G."/>
            <person name="Pronk J.T."/>
            <person name="Roubos J.A."/>
            <person name="van der Klei I.J."/>
            <person name="van Peij N.N.M.E."/>
            <person name="Veenhuis M."/>
            <person name="von Doehren H."/>
            <person name="Wagner C."/>
            <person name="Wortman J.R."/>
            <person name="Bovenberg R.A.L."/>
        </authorList>
    </citation>
    <scope>NUCLEOTIDE SEQUENCE [LARGE SCALE GENOMIC DNA]</scope>
    <source>
        <strain evidence="4">ATCC 28089 / DSM 1075 / NRRL 1951 / Wisconsin 54-1255</strain>
    </source>
</reference>
<protein>
    <submittedName>
        <fullName evidence="3">Pc22g06530 protein</fullName>
    </submittedName>
</protein>
<feature type="transmembrane region" description="Helical" evidence="1">
    <location>
        <begin position="233"/>
        <end position="253"/>
    </location>
</feature>
<accession>B6HPU3</accession>
<keyword evidence="1" id="KW-1133">Transmembrane helix</keyword>
<dbReference type="KEGG" id="pcs:N7525_005579"/>